<dbReference type="PANTHER" id="PTHR42978">
    <property type="entry name" value="QUORUM-QUENCHING LACTONASE YTNP-RELATED-RELATED"/>
    <property type="match status" value="1"/>
</dbReference>
<dbReference type="PANTHER" id="PTHR42978:SF6">
    <property type="entry name" value="QUORUM-QUENCHING LACTONASE YTNP-RELATED"/>
    <property type="match status" value="1"/>
</dbReference>
<dbReference type="InterPro" id="IPR051013">
    <property type="entry name" value="MBL_superfamily_lactonases"/>
</dbReference>
<reference evidence="7 8" key="1">
    <citation type="submission" date="2015-09" db="EMBL/GenBank/DDBJ databases">
        <authorList>
            <consortium name="Swine Surveillance"/>
        </authorList>
    </citation>
    <scope>NUCLEOTIDE SEQUENCE [LARGE SCALE GENOMIC DNA]</scope>
    <source>
        <strain evidence="7 8">CECT 7688</strain>
    </source>
</reference>
<organism evidence="7 8">
    <name type="scientific">Shimia marina</name>
    <dbReference type="NCBI Taxonomy" id="321267"/>
    <lineage>
        <taxon>Bacteria</taxon>
        <taxon>Pseudomonadati</taxon>
        <taxon>Pseudomonadota</taxon>
        <taxon>Alphaproteobacteria</taxon>
        <taxon>Rhodobacterales</taxon>
        <taxon>Roseobacteraceae</taxon>
    </lineage>
</organism>
<evidence type="ECO:0000256" key="5">
    <source>
        <dbReference type="SAM" id="SignalP"/>
    </source>
</evidence>
<accession>A0A0P1ETF3</accession>
<evidence type="ECO:0000313" key="7">
    <source>
        <dbReference type="EMBL" id="CUH53623.1"/>
    </source>
</evidence>
<keyword evidence="3 7" id="KW-0378">Hydrolase</keyword>
<dbReference type="AlphaFoldDB" id="A0A0P1ETF3"/>
<comment type="similarity">
    <text evidence="1">Belongs to the metallo-beta-lactamase superfamily.</text>
</comment>
<evidence type="ECO:0000256" key="4">
    <source>
        <dbReference type="ARBA" id="ARBA00022833"/>
    </source>
</evidence>
<feature type="domain" description="Metallo-beta-lactamase" evidence="6">
    <location>
        <begin position="90"/>
        <end position="294"/>
    </location>
</feature>
<dbReference type="Pfam" id="PF00753">
    <property type="entry name" value="Lactamase_B"/>
    <property type="match status" value="1"/>
</dbReference>
<dbReference type="RefSeq" id="WP_058240762.1">
    <property type="nucleotide sequence ID" value="NZ_FOMU01000002.1"/>
</dbReference>
<dbReference type="Gene3D" id="3.60.15.10">
    <property type="entry name" value="Ribonuclease Z/Hydroxyacylglutathione hydrolase-like"/>
    <property type="match status" value="1"/>
</dbReference>
<dbReference type="InterPro" id="IPR036866">
    <property type="entry name" value="RibonucZ/Hydroxyglut_hydro"/>
</dbReference>
<dbReference type="OrthoDB" id="9773738at2"/>
<dbReference type="SMART" id="SM00849">
    <property type="entry name" value="Lactamase_B"/>
    <property type="match status" value="1"/>
</dbReference>
<evidence type="ECO:0000256" key="1">
    <source>
        <dbReference type="ARBA" id="ARBA00007749"/>
    </source>
</evidence>
<dbReference type="GO" id="GO:0046872">
    <property type="term" value="F:metal ion binding"/>
    <property type="evidence" value="ECO:0007669"/>
    <property type="project" value="UniProtKB-KW"/>
</dbReference>
<dbReference type="GO" id="GO:0102007">
    <property type="term" value="F:acyl-L-homoserine-lactone lactonohydrolase activity"/>
    <property type="evidence" value="ECO:0007669"/>
    <property type="project" value="UniProtKB-EC"/>
</dbReference>
<evidence type="ECO:0000256" key="2">
    <source>
        <dbReference type="ARBA" id="ARBA00022723"/>
    </source>
</evidence>
<dbReference type="EMBL" id="CYPW01000027">
    <property type="protein sequence ID" value="CUH53623.1"/>
    <property type="molecule type" value="Genomic_DNA"/>
</dbReference>
<name>A0A0P1ETF3_9RHOB</name>
<dbReference type="STRING" id="321267.SHM7688_03077"/>
<feature type="signal peptide" evidence="5">
    <location>
        <begin position="1"/>
        <end position="20"/>
    </location>
</feature>
<dbReference type="Proteomes" id="UP000054823">
    <property type="component" value="Unassembled WGS sequence"/>
</dbReference>
<keyword evidence="4" id="KW-0862">Zinc</keyword>
<dbReference type="InterPro" id="IPR001279">
    <property type="entry name" value="Metallo-B-lactamas"/>
</dbReference>
<gene>
    <name evidence="7" type="primary">Y2-aiiA</name>
    <name evidence="7" type="ORF">SHM7688_03077</name>
</gene>
<proteinExistence type="inferred from homology"/>
<evidence type="ECO:0000313" key="8">
    <source>
        <dbReference type="Proteomes" id="UP000054823"/>
    </source>
</evidence>
<evidence type="ECO:0000259" key="6">
    <source>
        <dbReference type="SMART" id="SM00849"/>
    </source>
</evidence>
<dbReference type="SUPFAM" id="SSF56281">
    <property type="entry name" value="Metallo-hydrolase/oxidoreductase"/>
    <property type="match status" value="1"/>
</dbReference>
<keyword evidence="2" id="KW-0479">Metal-binding</keyword>
<dbReference type="EC" id="3.1.1.81" evidence="7"/>
<sequence>MSITRRSLLAFAATTPAALAAPSLSFASSAADTPFQGTYRFTVGDATVTALLDGYIDIAPDLITGFEQNRAKASLKKAQQSLYAGGVRIPVNAFLIEMHGRRILIDAGTSNLLGDTLGDLQAALNALNVRPDTIEMIALTHIHPDHAGGLIDAQGAAVFANAQISIADEEYRFWHDDSIMASVPESARGFFQIARNSVAPYKDRLILHTGEEEVVSGLTSLPLPGHTPGHSGYILKSADKQLLFWGDVIHLTALQFETPGMTVAFDTDAQQTVQTRLKLLDRAVADDLLLTGAHIDFPGLGKVRRAQDGYAFQATPWQYGA</sequence>
<protein>
    <submittedName>
        <fullName evidence="7">N-acyl homoserine lactonase</fullName>
        <ecNumber evidence="7">3.1.1.81</ecNumber>
    </submittedName>
</protein>
<keyword evidence="5" id="KW-0732">Signal</keyword>
<dbReference type="PROSITE" id="PS51318">
    <property type="entry name" value="TAT"/>
    <property type="match status" value="1"/>
</dbReference>
<dbReference type="CDD" id="cd07720">
    <property type="entry name" value="OPHC2-like_MBL-fold"/>
    <property type="match status" value="1"/>
</dbReference>
<evidence type="ECO:0000256" key="3">
    <source>
        <dbReference type="ARBA" id="ARBA00022801"/>
    </source>
</evidence>
<keyword evidence="8" id="KW-1185">Reference proteome</keyword>
<feature type="chain" id="PRO_5006061886" evidence="5">
    <location>
        <begin position="21"/>
        <end position="321"/>
    </location>
</feature>
<dbReference type="InterPro" id="IPR006311">
    <property type="entry name" value="TAT_signal"/>
</dbReference>